<dbReference type="PROSITE" id="PS51285">
    <property type="entry name" value="AGC_KINASE_CTER"/>
    <property type="match status" value="1"/>
</dbReference>
<evidence type="ECO:0000256" key="3">
    <source>
        <dbReference type="ARBA" id="ARBA00022553"/>
    </source>
</evidence>
<dbReference type="Gene3D" id="3.30.200.20">
    <property type="entry name" value="Phosphorylase Kinase, domain 1"/>
    <property type="match status" value="1"/>
</dbReference>
<dbReference type="InterPro" id="IPR000719">
    <property type="entry name" value="Prot_kinase_dom"/>
</dbReference>
<evidence type="ECO:0000259" key="9">
    <source>
        <dbReference type="PROSITE" id="PS50011"/>
    </source>
</evidence>
<evidence type="ECO:0000256" key="2">
    <source>
        <dbReference type="ARBA" id="ARBA00022527"/>
    </source>
</evidence>
<feature type="domain" description="AGC-kinase C-terminal" evidence="11">
    <location>
        <begin position="399"/>
        <end position="475"/>
    </location>
</feature>
<dbReference type="AlphaFoldDB" id="A0A3B4Z4Q3"/>
<keyword evidence="2" id="KW-0723">Serine/threonine-protein kinase</keyword>
<keyword evidence="6" id="KW-0418">Kinase</keyword>
<dbReference type="PROSITE" id="PS50195">
    <property type="entry name" value="PX"/>
    <property type="match status" value="1"/>
</dbReference>
<dbReference type="SUPFAM" id="SSF64268">
    <property type="entry name" value="PX domain"/>
    <property type="match status" value="1"/>
</dbReference>
<dbReference type="GO" id="GO:0035091">
    <property type="term" value="F:phosphatidylinositol binding"/>
    <property type="evidence" value="ECO:0007669"/>
    <property type="project" value="InterPro"/>
</dbReference>
<dbReference type="Pfam" id="PF00069">
    <property type="entry name" value="Pkinase"/>
    <property type="match status" value="1"/>
</dbReference>
<dbReference type="InterPro" id="IPR000961">
    <property type="entry name" value="AGC-kinase_C"/>
</dbReference>
<dbReference type="SMART" id="SM00312">
    <property type="entry name" value="PX"/>
    <property type="match status" value="1"/>
</dbReference>
<feature type="domain" description="Protein kinase" evidence="9">
    <location>
        <begin position="152"/>
        <end position="398"/>
    </location>
</feature>
<protein>
    <submittedName>
        <fullName evidence="12">Serum/glucocorticoid regulated kinase family member 3</fullName>
    </submittedName>
</protein>
<dbReference type="SUPFAM" id="SSF56112">
    <property type="entry name" value="Protein kinase-like (PK-like)"/>
    <property type="match status" value="1"/>
</dbReference>
<dbReference type="GO" id="GO:0004674">
    <property type="term" value="F:protein serine/threonine kinase activity"/>
    <property type="evidence" value="ECO:0007669"/>
    <property type="project" value="UniProtKB-KW"/>
</dbReference>
<dbReference type="Pfam" id="PF00433">
    <property type="entry name" value="Pkinase_C"/>
    <property type="match status" value="1"/>
</dbReference>
<dbReference type="FunFam" id="1.10.510.10:FF:000008">
    <property type="entry name" value="Non-specific serine/threonine protein kinase"/>
    <property type="match status" value="1"/>
</dbReference>
<dbReference type="InterPro" id="IPR017441">
    <property type="entry name" value="Protein_kinase_ATP_BS"/>
</dbReference>
<comment type="similarity">
    <text evidence="1">Belongs to the protein kinase superfamily. AGC Ser/Thr protein kinase family.</text>
</comment>
<evidence type="ECO:0000256" key="7">
    <source>
        <dbReference type="ARBA" id="ARBA00022840"/>
    </source>
</evidence>
<organism evidence="12">
    <name type="scientific">Stegastes partitus</name>
    <name type="common">bicolor damselfish</name>
    <dbReference type="NCBI Taxonomy" id="144197"/>
    <lineage>
        <taxon>Eukaryota</taxon>
        <taxon>Metazoa</taxon>
        <taxon>Chordata</taxon>
        <taxon>Craniata</taxon>
        <taxon>Vertebrata</taxon>
        <taxon>Euteleostomi</taxon>
        <taxon>Actinopterygii</taxon>
        <taxon>Neopterygii</taxon>
        <taxon>Teleostei</taxon>
        <taxon>Neoteleostei</taxon>
        <taxon>Acanthomorphata</taxon>
        <taxon>Ovalentaria</taxon>
        <taxon>Pomacentridae</taxon>
        <taxon>Stegastes</taxon>
    </lineage>
</organism>
<evidence type="ECO:0000256" key="1">
    <source>
        <dbReference type="ARBA" id="ARBA00009903"/>
    </source>
</evidence>
<dbReference type="GeneTree" id="ENSGT00940000153776"/>
<dbReference type="PROSITE" id="PS50011">
    <property type="entry name" value="PROTEIN_KINASE_DOM"/>
    <property type="match status" value="1"/>
</dbReference>
<dbReference type="FunFam" id="3.30.200.20:FF:000030">
    <property type="entry name" value="Non-specific serine/threonine protein kinase"/>
    <property type="match status" value="1"/>
</dbReference>
<proteinExistence type="inferred from homology"/>
<sequence length="475" mass="54910">PRHSLAEGYGYTCVSTSIASGETHCKPTKWFCQNEREVYKVMVSVGQQEWFVFRRYAEFDKLYNTLRKQFPSMNLKIPAKRIFGDNFDPEFIKQRRAGLHEFIKRIVSHPQLCNQPDVRTFLLMDKMHHFSDASEDEDDKVSVQTTAKPTDFDFLKVIGKGSFGKVFLAKRKHDEKYYAVKVLQKKVILNRKEQKHIMAERNVLLKNVKHPFLVGLHYSFQTTDKLYFVLDFINGGELFFHLQKERTFPEPRAKFYIAEMASALGYLHSLNIVYRYGHIVLTDFGLCKEGISQTDTTTTFCGTPEYLAPEVLRKQPYDNTVDWWCLGSVLYEMLFGLPPFYSRDTHEMYDNILHKPLAKRPGASSTAWSILQGLLEKDGTHRLGSRDDFNEIRAHSFFSSINWDDLEQKKIPAPFTPNVSSYGDISNFDPEFTEEMVPNSICWSQEHSIVNASVMEADDAFVGFSYAPPSDDSFL</sequence>
<dbReference type="InterPro" id="IPR036871">
    <property type="entry name" value="PX_dom_sf"/>
</dbReference>
<feature type="domain" description="PX" evidence="10">
    <location>
        <begin position="17"/>
        <end position="129"/>
    </location>
</feature>
<dbReference type="InterPro" id="IPR001683">
    <property type="entry name" value="PX_dom"/>
</dbReference>
<keyword evidence="3" id="KW-0597">Phosphoprotein</keyword>
<feature type="binding site" evidence="8">
    <location>
        <position position="181"/>
    </location>
    <ligand>
        <name>ATP</name>
        <dbReference type="ChEBI" id="CHEBI:30616"/>
    </ligand>
</feature>
<name>A0A3B4Z4Q3_9TELE</name>
<dbReference type="GO" id="GO:0005524">
    <property type="term" value="F:ATP binding"/>
    <property type="evidence" value="ECO:0007669"/>
    <property type="project" value="UniProtKB-UniRule"/>
</dbReference>
<evidence type="ECO:0000313" key="12">
    <source>
        <dbReference type="Ensembl" id="ENSSPAP00000002226.1"/>
    </source>
</evidence>
<evidence type="ECO:0000259" key="10">
    <source>
        <dbReference type="PROSITE" id="PS50195"/>
    </source>
</evidence>
<dbReference type="InterPro" id="IPR011009">
    <property type="entry name" value="Kinase-like_dom_sf"/>
</dbReference>
<reference evidence="12" key="1">
    <citation type="submission" date="2023-09" db="UniProtKB">
        <authorList>
            <consortium name="Ensembl"/>
        </authorList>
    </citation>
    <scope>IDENTIFICATION</scope>
</reference>
<keyword evidence="7 8" id="KW-0067">ATP-binding</keyword>
<dbReference type="Gene3D" id="1.10.510.10">
    <property type="entry name" value="Transferase(Phosphotransferase) domain 1"/>
    <property type="match status" value="1"/>
</dbReference>
<dbReference type="Gene3D" id="3.30.1520.10">
    <property type="entry name" value="Phox-like domain"/>
    <property type="match status" value="1"/>
</dbReference>
<evidence type="ECO:0000256" key="4">
    <source>
        <dbReference type="ARBA" id="ARBA00022679"/>
    </source>
</evidence>
<dbReference type="InterPro" id="IPR017892">
    <property type="entry name" value="Pkinase_C"/>
</dbReference>
<dbReference type="SMART" id="SM00133">
    <property type="entry name" value="S_TK_X"/>
    <property type="match status" value="1"/>
</dbReference>
<keyword evidence="5 8" id="KW-0547">Nucleotide-binding</keyword>
<dbReference type="PROSITE" id="PS00107">
    <property type="entry name" value="PROTEIN_KINASE_ATP"/>
    <property type="match status" value="1"/>
</dbReference>
<accession>A0A3B4Z4Q3</accession>
<dbReference type="Ensembl" id="ENSSPAT00000002261.1">
    <property type="protein sequence ID" value="ENSSPAP00000002226.1"/>
    <property type="gene ID" value="ENSSPAG00000001649.1"/>
</dbReference>
<evidence type="ECO:0000259" key="11">
    <source>
        <dbReference type="PROSITE" id="PS51285"/>
    </source>
</evidence>
<evidence type="ECO:0000256" key="8">
    <source>
        <dbReference type="PROSITE-ProRule" id="PRU10141"/>
    </source>
</evidence>
<evidence type="ECO:0000256" key="5">
    <source>
        <dbReference type="ARBA" id="ARBA00022741"/>
    </source>
</evidence>
<keyword evidence="4" id="KW-0808">Transferase</keyword>
<evidence type="ECO:0000256" key="6">
    <source>
        <dbReference type="ARBA" id="ARBA00022777"/>
    </source>
</evidence>
<dbReference type="PANTHER" id="PTHR24351">
    <property type="entry name" value="RIBOSOMAL PROTEIN S6 KINASE"/>
    <property type="match status" value="1"/>
</dbReference>
<dbReference type="Pfam" id="PF00787">
    <property type="entry name" value="PX"/>
    <property type="match status" value="1"/>
</dbReference>